<name>A0ACC0ZNL2_9ROSI</name>
<comment type="caution">
    <text evidence="1">The sequence shown here is derived from an EMBL/GenBank/DDBJ whole genome shotgun (WGS) entry which is preliminary data.</text>
</comment>
<proteinExistence type="predicted"/>
<evidence type="ECO:0000313" key="2">
    <source>
        <dbReference type="Proteomes" id="UP001163603"/>
    </source>
</evidence>
<evidence type="ECO:0000313" key="1">
    <source>
        <dbReference type="EMBL" id="KAJ0053600.1"/>
    </source>
</evidence>
<dbReference type="Proteomes" id="UP001163603">
    <property type="component" value="Chromosome 1"/>
</dbReference>
<reference evidence="2" key="1">
    <citation type="journal article" date="2023" name="G3 (Bethesda)">
        <title>Genome assembly and association tests identify interacting loci associated with vigor, precocity, and sex in interspecific pistachio rootstocks.</title>
        <authorList>
            <person name="Palmer W."/>
            <person name="Jacygrad E."/>
            <person name="Sagayaradj S."/>
            <person name="Cavanaugh K."/>
            <person name="Han R."/>
            <person name="Bertier L."/>
            <person name="Beede B."/>
            <person name="Kafkas S."/>
            <person name="Golino D."/>
            <person name="Preece J."/>
            <person name="Michelmore R."/>
        </authorList>
    </citation>
    <scope>NUCLEOTIDE SEQUENCE [LARGE SCALE GENOMIC DNA]</scope>
</reference>
<accession>A0ACC0ZNL2</accession>
<organism evidence="1 2">
    <name type="scientific">Pistacia integerrima</name>
    <dbReference type="NCBI Taxonomy" id="434235"/>
    <lineage>
        <taxon>Eukaryota</taxon>
        <taxon>Viridiplantae</taxon>
        <taxon>Streptophyta</taxon>
        <taxon>Embryophyta</taxon>
        <taxon>Tracheophyta</taxon>
        <taxon>Spermatophyta</taxon>
        <taxon>Magnoliopsida</taxon>
        <taxon>eudicotyledons</taxon>
        <taxon>Gunneridae</taxon>
        <taxon>Pentapetalae</taxon>
        <taxon>rosids</taxon>
        <taxon>malvids</taxon>
        <taxon>Sapindales</taxon>
        <taxon>Anacardiaceae</taxon>
        <taxon>Pistacia</taxon>
    </lineage>
</organism>
<gene>
    <name evidence="1" type="ORF">Pint_02909</name>
</gene>
<keyword evidence="2" id="KW-1185">Reference proteome</keyword>
<dbReference type="EMBL" id="CM047736">
    <property type="protein sequence ID" value="KAJ0053600.1"/>
    <property type="molecule type" value="Genomic_DNA"/>
</dbReference>
<sequence length="152" mass="16976">MKFICSCMQAVIRIRFPDGHTLEATFHPSETIQSLVDLLMKVVARPDLPFHLYTTPPKKVIKDLSQDFFAAGFIPGAIVYFSYDPPKGDDTAAVNSDSFLQEDILSLKDLEIVDEQPEPVQSAPEPVVAPPPPVQEQKSAEKKPVKPKWLKM</sequence>
<protein>
    <submittedName>
        <fullName evidence="1">Uncharacterized protein</fullName>
    </submittedName>
</protein>